<name>A0A917VDJ5_9ACTN</name>
<sequence length="127" mass="14221">MAASCSSPIVVSSSPVASVDFAWDVCSDGKIHVWAGTLYDRSCDDRTAYTRFFLQRKLKGGSSWSFMNGSSQYKVNGCGNWSTLPEIVLDRNTSSPSSYDFRLVNELWACSSLSCSTYYHSYYSYSY</sequence>
<dbReference type="Proteomes" id="UP000645217">
    <property type="component" value="Unassembled WGS sequence"/>
</dbReference>
<evidence type="ECO:0000313" key="1">
    <source>
        <dbReference type="EMBL" id="GGK65511.1"/>
    </source>
</evidence>
<organism evidence="1 2">
    <name type="scientific">Sphaerisporangium melleum</name>
    <dbReference type="NCBI Taxonomy" id="321316"/>
    <lineage>
        <taxon>Bacteria</taxon>
        <taxon>Bacillati</taxon>
        <taxon>Actinomycetota</taxon>
        <taxon>Actinomycetes</taxon>
        <taxon>Streptosporangiales</taxon>
        <taxon>Streptosporangiaceae</taxon>
        <taxon>Sphaerisporangium</taxon>
    </lineage>
</organism>
<comment type="caution">
    <text evidence="1">The sequence shown here is derived from an EMBL/GenBank/DDBJ whole genome shotgun (WGS) entry which is preliminary data.</text>
</comment>
<keyword evidence="2" id="KW-1185">Reference proteome</keyword>
<dbReference type="EMBL" id="BMNT01000002">
    <property type="protein sequence ID" value="GGK65511.1"/>
    <property type="molecule type" value="Genomic_DNA"/>
</dbReference>
<reference evidence="1" key="2">
    <citation type="submission" date="2020-09" db="EMBL/GenBank/DDBJ databases">
        <authorList>
            <person name="Sun Q."/>
            <person name="Ohkuma M."/>
        </authorList>
    </citation>
    <scope>NUCLEOTIDE SEQUENCE</scope>
    <source>
        <strain evidence="1">JCM 13064</strain>
    </source>
</reference>
<accession>A0A917VDJ5</accession>
<gene>
    <name evidence="1" type="ORF">GCM10007964_05660</name>
</gene>
<proteinExistence type="predicted"/>
<evidence type="ECO:0000313" key="2">
    <source>
        <dbReference type="Proteomes" id="UP000645217"/>
    </source>
</evidence>
<reference evidence="1" key="1">
    <citation type="journal article" date="2014" name="Int. J. Syst. Evol. Microbiol.">
        <title>Complete genome sequence of Corynebacterium casei LMG S-19264T (=DSM 44701T), isolated from a smear-ripened cheese.</title>
        <authorList>
            <consortium name="US DOE Joint Genome Institute (JGI-PGF)"/>
            <person name="Walter F."/>
            <person name="Albersmeier A."/>
            <person name="Kalinowski J."/>
            <person name="Ruckert C."/>
        </authorList>
    </citation>
    <scope>NUCLEOTIDE SEQUENCE</scope>
    <source>
        <strain evidence="1">JCM 13064</strain>
    </source>
</reference>
<protein>
    <submittedName>
        <fullName evidence="1">Uncharacterized protein</fullName>
    </submittedName>
</protein>
<dbReference type="AlphaFoldDB" id="A0A917VDJ5"/>